<proteinExistence type="predicted"/>
<dbReference type="Gene3D" id="1.10.3730.20">
    <property type="match status" value="1"/>
</dbReference>
<name>A0A3G5AFL9_9VIRU</name>
<keyword evidence="1" id="KW-1133">Transmembrane helix</keyword>
<sequence length="61" mass="6784">MKQYGTGTSNIYTTIKILSIIILVIISYLFLKEKISLKNVIGILFGIVALILLTKNTKQNA</sequence>
<accession>A0A3G5AFL9</accession>
<feature type="transmembrane region" description="Helical" evidence="1">
    <location>
        <begin position="37"/>
        <end position="54"/>
    </location>
</feature>
<evidence type="ECO:0000313" key="2">
    <source>
        <dbReference type="EMBL" id="AYV85384.1"/>
    </source>
</evidence>
<protein>
    <submittedName>
        <fullName evidence="2">Uncharacterized protein</fullName>
    </submittedName>
</protein>
<reference evidence="2" key="1">
    <citation type="submission" date="2018-10" db="EMBL/GenBank/DDBJ databases">
        <title>Hidden diversity of soil giant viruses.</title>
        <authorList>
            <person name="Schulz F."/>
            <person name="Alteio L."/>
            <person name="Goudeau D."/>
            <person name="Ryan E.M."/>
            <person name="Malmstrom R.R."/>
            <person name="Blanchard J."/>
            <person name="Woyke T."/>
        </authorList>
    </citation>
    <scope>NUCLEOTIDE SEQUENCE</scope>
    <source>
        <strain evidence="2">SAV1</strain>
    </source>
</reference>
<organism evidence="2">
    <name type="scientific">Satyrvirus sp</name>
    <dbReference type="NCBI Taxonomy" id="2487771"/>
    <lineage>
        <taxon>Viruses</taxon>
        <taxon>Varidnaviria</taxon>
        <taxon>Bamfordvirae</taxon>
        <taxon>Nucleocytoviricota</taxon>
        <taxon>Megaviricetes</taxon>
        <taxon>Imitervirales</taxon>
        <taxon>Mimiviridae</taxon>
        <taxon>Megamimivirinae</taxon>
    </lineage>
</organism>
<dbReference type="EMBL" id="MK072449">
    <property type="protein sequence ID" value="AYV85384.1"/>
    <property type="molecule type" value="Genomic_DNA"/>
</dbReference>
<keyword evidence="1" id="KW-0472">Membrane</keyword>
<keyword evidence="1" id="KW-0812">Transmembrane</keyword>
<dbReference type="SUPFAM" id="SSF103481">
    <property type="entry name" value="Multidrug resistance efflux transporter EmrE"/>
    <property type="match status" value="1"/>
</dbReference>
<gene>
    <name evidence="2" type="ORF">Satyrvirus13_17</name>
</gene>
<evidence type="ECO:0000256" key="1">
    <source>
        <dbReference type="SAM" id="Phobius"/>
    </source>
</evidence>
<dbReference type="InterPro" id="IPR037185">
    <property type="entry name" value="EmrE-like"/>
</dbReference>
<feature type="transmembrane region" description="Helical" evidence="1">
    <location>
        <begin position="12"/>
        <end position="31"/>
    </location>
</feature>